<evidence type="ECO:0000313" key="1">
    <source>
        <dbReference type="EMBL" id="SFL44168.1"/>
    </source>
</evidence>
<dbReference type="EMBL" id="FOTO01000002">
    <property type="protein sequence ID" value="SFL44168.1"/>
    <property type="molecule type" value="Genomic_DNA"/>
</dbReference>
<comment type="caution">
    <text evidence="1">The sequence shown here is derived from an EMBL/GenBank/DDBJ whole genome shotgun (WGS) entry which is preliminary data.</text>
</comment>
<dbReference type="AlphaFoldDB" id="A0A8G2C111"/>
<gene>
    <name evidence="1" type="ORF">SAMN05421830_102172</name>
</gene>
<dbReference type="Proteomes" id="UP000199581">
    <property type="component" value="Unassembled WGS sequence"/>
</dbReference>
<keyword evidence="2" id="KW-1185">Reference proteome</keyword>
<sequence>MNGAGNINEQVAELLLGASARSLTAPKEFDLMEMPLEGVAAFWLSVKKTMDSKKKGDEFLLEEAKHTREPHVRFLLELAASSFSPARCEELAQVRKKNILGELHRKYVLMAIGLLGIVSKENPQKVMVRFLSKFHIAPIFEKQVFEVAQLMLRNLDNAELNKTKFLNIDHKLKIEALIINLIFYCMLARRNGVEHLLGFQEYISSQYFKDGLMLIHDGFDYDFVKFRLNLVKKEILEATETKMDLSMQMMSAIKSGTPFNDLYLIAKAFLP</sequence>
<evidence type="ECO:0000313" key="2">
    <source>
        <dbReference type="Proteomes" id="UP000199581"/>
    </source>
</evidence>
<name>A0A8G2C111_DESNO</name>
<proteinExistence type="predicted"/>
<accession>A0A8G2C111</accession>
<protein>
    <submittedName>
        <fullName evidence="1">Uncharacterized protein</fullName>
    </submittedName>
</protein>
<dbReference type="RefSeq" id="WP_092189882.1">
    <property type="nucleotide sequence ID" value="NZ_FOTO01000002.1"/>
</dbReference>
<reference evidence="1 2" key="1">
    <citation type="submission" date="2016-10" db="EMBL/GenBank/DDBJ databases">
        <authorList>
            <person name="Varghese N."/>
            <person name="Submissions S."/>
        </authorList>
    </citation>
    <scope>NUCLEOTIDE SEQUENCE [LARGE SCALE GENOMIC DNA]</scope>
    <source>
        <strain evidence="1 2">DSM 1741</strain>
    </source>
</reference>
<organism evidence="1 2">
    <name type="scientific">Desulfomicrobium norvegicum (strain DSM 1741 / NCIMB 8310)</name>
    <name type="common">Desulfovibrio baculatus (strain Norway 4)</name>
    <name type="synonym">Desulfovibrio desulfuricans (strain Norway 4)</name>
    <dbReference type="NCBI Taxonomy" id="52561"/>
    <lineage>
        <taxon>Bacteria</taxon>
        <taxon>Pseudomonadati</taxon>
        <taxon>Thermodesulfobacteriota</taxon>
        <taxon>Desulfovibrionia</taxon>
        <taxon>Desulfovibrionales</taxon>
        <taxon>Desulfomicrobiaceae</taxon>
        <taxon>Desulfomicrobium</taxon>
    </lineage>
</organism>
<dbReference type="OrthoDB" id="5470010at2"/>